<sequence length="46" mass="5056">MLTKVLVAATLGQDKLHKGTNTPAVRGPAIGFFRLDLLYEVLFLNL</sequence>
<protein>
    <submittedName>
        <fullName evidence="1">Uncharacterized protein</fullName>
    </submittedName>
</protein>
<name>A0ABR0T107_9HYPO</name>
<evidence type="ECO:0000313" key="2">
    <source>
        <dbReference type="Proteomes" id="UP001338125"/>
    </source>
</evidence>
<gene>
    <name evidence="1" type="ORF">PT974_00041</name>
</gene>
<organism evidence="1 2">
    <name type="scientific">Cladobotryum mycophilum</name>
    <dbReference type="NCBI Taxonomy" id="491253"/>
    <lineage>
        <taxon>Eukaryota</taxon>
        <taxon>Fungi</taxon>
        <taxon>Dikarya</taxon>
        <taxon>Ascomycota</taxon>
        <taxon>Pezizomycotina</taxon>
        <taxon>Sordariomycetes</taxon>
        <taxon>Hypocreomycetidae</taxon>
        <taxon>Hypocreales</taxon>
        <taxon>Hypocreaceae</taxon>
        <taxon>Cladobotryum</taxon>
    </lineage>
</organism>
<dbReference type="EMBL" id="JAVFKD010000001">
    <property type="protein sequence ID" value="KAK5997686.1"/>
    <property type="molecule type" value="Genomic_DNA"/>
</dbReference>
<evidence type="ECO:0000313" key="1">
    <source>
        <dbReference type="EMBL" id="KAK5997686.1"/>
    </source>
</evidence>
<accession>A0ABR0T107</accession>
<comment type="caution">
    <text evidence="1">The sequence shown here is derived from an EMBL/GenBank/DDBJ whole genome shotgun (WGS) entry which is preliminary data.</text>
</comment>
<reference evidence="1 2" key="1">
    <citation type="submission" date="2024-01" db="EMBL/GenBank/DDBJ databases">
        <title>Complete genome of Cladobotryum mycophilum ATHUM6906.</title>
        <authorList>
            <person name="Christinaki A.C."/>
            <person name="Myridakis A.I."/>
            <person name="Kouvelis V.N."/>
        </authorList>
    </citation>
    <scope>NUCLEOTIDE SEQUENCE [LARGE SCALE GENOMIC DNA]</scope>
    <source>
        <strain evidence="1 2">ATHUM6906</strain>
    </source>
</reference>
<keyword evidence="2" id="KW-1185">Reference proteome</keyword>
<proteinExistence type="predicted"/>
<dbReference type="Proteomes" id="UP001338125">
    <property type="component" value="Unassembled WGS sequence"/>
</dbReference>